<keyword evidence="3" id="KW-0597">Phosphoprotein</keyword>
<evidence type="ECO:0000313" key="7">
    <source>
        <dbReference type="Proteomes" id="UP000271227"/>
    </source>
</evidence>
<dbReference type="InterPro" id="IPR005467">
    <property type="entry name" value="His_kinase_dom"/>
</dbReference>
<evidence type="ECO:0000259" key="5">
    <source>
        <dbReference type="PROSITE" id="PS50109"/>
    </source>
</evidence>
<dbReference type="PANTHER" id="PTHR43065:SF47">
    <property type="match status" value="1"/>
</dbReference>
<feature type="transmembrane region" description="Helical" evidence="4">
    <location>
        <begin position="209"/>
        <end position="231"/>
    </location>
</feature>
<dbReference type="SUPFAM" id="SSF47384">
    <property type="entry name" value="Homodimeric domain of signal transducing histidine kinase"/>
    <property type="match status" value="1"/>
</dbReference>
<comment type="caution">
    <text evidence="6">The sequence shown here is derived from an EMBL/GenBank/DDBJ whole genome shotgun (WGS) entry which is preliminary data.</text>
</comment>
<name>A0A3M0C7L8_9PROT</name>
<dbReference type="PRINTS" id="PR00344">
    <property type="entry name" value="BCTRLSENSOR"/>
</dbReference>
<dbReference type="InterPro" id="IPR003594">
    <property type="entry name" value="HATPase_dom"/>
</dbReference>
<keyword evidence="6" id="KW-0808">Transferase</keyword>
<keyword evidence="7" id="KW-1185">Reference proteome</keyword>
<dbReference type="Proteomes" id="UP000271227">
    <property type="component" value="Unassembled WGS sequence"/>
</dbReference>
<dbReference type="PROSITE" id="PS50109">
    <property type="entry name" value="HIS_KIN"/>
    <property type="match status" value="1"/>
</dbReference>
<keyword evidence="4" id="KW-0812">Transmembrane</keyword>
<organism evidence="6 7">
    <name type="scientific">Eilatimonas milleporae</name>
    <dbReference type="NCBI Taxonomy" id="911205"/>
    <lineage>
        <taxon>Bacteria</taxon>
        <taxon>Pseudomonadati</taxon>
        <taxon>Pseudomonadota</taxon>
        <taxon>Alphaproteobacteria</taxon>
        <taxon>Kordiimonadales</taxon>
        <taxon>Kordiimonadaceae</taxon>
        <taxon>Eilatimonas</taxon>
    </lineage>
</organism>
<gene>
    <name evidence="6" type="ORF">BXY39_2661</name>
</gene>
<dbReference type="InParanoid" id="A0A3M0C7L8"/>
<dbReference type="OrthoDB" id="7797927at2"/>
<evidence type="ECO:0000256" key="4">
    <source>
        <dbReference type="SAM" id="Phobius"/>
    </source>
</evidence>
<comment type="catalytic activity">
    <reaction evidence="1">
        <text>ATP + protein L-histidine = ADP + protein N-phospho-L-histidine.</text>
        <dbReference type="EC" id="2.7.13.3"/>
    </reaction>
</comment>
<sequence length="520" mass="57414">MRAKSSILENGLGPIPAAGASRARLRRKRREKISSLSVPFRLNLLNSLVLISGMLSVFGAYEIQLGSTMHNLNYLHQKHVHILNQQVSAYKSGTVPLERIQSVVLDIRKQPMACLEAVNVVDRMVMRLLGTHRALELCREDIDLANRTLTMLENHAQMNGVDRVDGVARADGVNGDRLAIVHVLEETIDGFSANSEEFEPLVDKTVSSVFLIVLGMVIAKGLAVPFFGLVVSSGISRDYRDLAMTRRRLIRERRRNEVIQAEKMTSLSTMVAGVAHEINTPVGVCLTAASHVREQTLQTRGAYEAETLTEEGLTAYFQETVEGLEIIQNNLTRTSELVKSFKQVSVDQTMDEKRPVILKEYVYDILTSLRPITKKSPVHIEVDCPHGLIVEIYPGTLSQIITNLVTNALLHAYPPGTGGQIRIRFETQAQGRLTLRFADDGAGIPKDIKDKIFDPFVTTKRGQGGTGLGLHILHNLVTGNLDGTVTCDSTPGAGTEFIIRFPCETISQLDRKSTSERTVS</sequence>
<evidence type="ECO:0000313" key="6">
    <source>
        <dbReference type="EMBL" id="RMB04400.1"/>
    </source>
</evidence>
<dbReference type="CDD" id="cd00082">
    <property type="entry name" value="HisKA"/>
    <property type="match status" value="1"/>
</dbReference>
<proteinExistence type="predicted"/>
<keyword evidence="6" id="KW-0418">Kinase</keyword>
<dbReference type="PANTHER" id="PTHR43065">
    <property type="entry name" value="SENSOR HISTIDINE KINASE"/>
    <property type="match status" value="1"/>
</dbReference>
<dbReference type="SUPFAM" id="SSF55874">
    <property type="entry name" value="ATPase domain of HSP90 chaperone/DNA topoisomerase II/histidine kinase"/>
    <property type="match status" value="1"/>
</dbReference>
<dbReference type="Gene3D" id="1.10.287.130">
    <property type="match status" value="1"/>
</dbReference>
<dbReference type="Gene3D" id="3.30.565.10">
    <property type="entry name" value="Histidine kinase-like ATPase, C-terminal domain"/>
    <property type="match status" value="1"/>
</dbReference>
<accession>A0A3M0C7L8</accession>
<dbReference type="InterPro" id="IPR004358">
    <property type="entry name" value="Sig_transdc_His_kin-like_C"/>
</dbReference>
<dbReference type="EC" id="2.7.13.3" evidence="2"/>
<reference evidence="6 7" key="1">
    <citation type="submission" date="2018-10" db="EMBL/GenBank/DDBJ databases">
        <title>Genomic Encyclopedia of Archaeal and Bacterial Type Strains, Phase II (KMG-II): from individual species to whole genera.</title>
        <authorList>
            <person name="Goeker M."/>
        </authorList>
    </citation>
    <scope>NUCLEOTIDE SEQUENCE [LARGE SCALE GENOMIC DNA]</scope>
    <source>
        <strain evidence="6 7">DSM 25217</strain>
    </source>
</reference>
<dbReference type="InterPro" id="IPR036097">
    <property type="entry name" value="HisK_dim/P_sf"/>
</dbReference>
<dbReference type="GO" id="GO:0000155">
    <property type="term" value="F:phosphorelay sensor kinase activity"/>
    <property type="evidence" value="ECO:0007669"/>
    <property type="project" value="InterPro"/>
</dbReference>
<dbReference type="InterPro" id="IPR036890">
    <property type="entry name" value="HATPase_C_sf"/>
</dbReference>
<protein>
    <recommendedName>
        <fullName evidence="2">histidine kinase</fullName>
        <ecNumber evidence="2">2.7.13.3</ecNumber>
    </recommendedName>
</protein>
<keyword evidence="4" id="KW-1133">Transmembrane helix</keyword>
<dbReference type="InterPro" id="IPR003661">
    <property type="entry name" value="HisK_dim/P_dom"/>
</dbReference>
<feature type="domain" description="Histidine kinase" evidence="5">
    <location>
        <begin position="273"/>
        <end position="505"/>
    </location>
</feature>
<dbReference type="AlphaFoldDB" id="A0A3M0C7L8"/>
<dbReference type="RefSeq" id="WP_147453578.1">
    <property type="nucleotide sequence ID" value="NZ_REFR01000013.1"/>
</dbReference>
<dbReference type="SMART" id="SM00387">
    <property type="entry name" value="HATPase_c"/>
    <property type="match status" value="1"/>
</dbReference>
<dbReference type="EMBL" id="REFR01000013">
    <property type="protein sequence ID" value="RMB04400.1"/>
    <property type="molecule type" value="Genomic_DNA"/>
</dbReference>
<dbReference type="CDD" id="cd00075">
    <property type="entry name" value="HATPase"/>
    <property type="match status" value="1"/>
</dbReference>
<evidence type="ECO:0000256" key="2">
    <source>
        <dbReference type="ARBA" id="ARBA00012438"/>
    </source>
</evidence>
<dbReference type="Pfam" id="PF02518">
    <property type="entry name" value="HATPase_c"/>
    <property type="match status" value="1"/>
</dbReference>
<evidence type="ECO:0000256" key="3">
    <source>
        <dbReference type="ARBA" id="ARBA00022553"/>
    </source>
</evidence>
<keyword evidence="4" id="KW-0472">Membrane</keyword>
<evidence type="ECO:0000256" key="1">
    <source>
        <dbReference type="ARBA" id="ARBA00000085"/>
    </source>
</evidence>